<organism evidence="1 2">
    <name type="scientific">Komagataeibacter intermedius AF2</name>
    <dbReference type="NCBI Taxonomy" id="1458464"/>
    <lineage>
        <taxon>Bacteria</taxon>
        <taxon>Pseudomonadati</taxon>
        <taxon>Pseudomonadota</taxon>
        <taxon>Alphaproteobacteria</taxon>
        <taxon>Acetobacterales</taxon>
        <taxon>Acetobacteraceae</taxon>
        <taxon>Komagataeibacter</taxon>
    </lineage>
</organism>
<dbReference type="EMBL" id="JUFX02000021">
    <property type="protein sequence ID" value="KPH88604.1"/>
    <property type="molecule type" value="Genomic_DNA"/>
</dbReference>
<dbReference type="AlphaFoldDB" id="A0A0N0MH25"/>
<reference evidence="1 2" key="1">
    <citation type="submission" date="2015-07" db="EMBL/GenBank/DDBJ databases">
        <title>Draft Genome Sequence of Komagataeibacter intermedius Strain AF2, Isolated from Kombucha Tea.</title>
        <authorList>
            <person name="Santos R.A."/>
            <person name="Berretta A.A."/>
            <person name="Barud H.S."/>
            <person name="Ribeiro S.J."/>
            <person name="Gonzalez-Garcia L.N."/>
            <person name="Zucchi T.D."/>
            <person name="Goldman G.H."/>
            <person name="Riano-Pachon D.M."/>
        </authorList>
    </citation>
    <scope>NUCLEOTIDE SEQUENCE [LARGE SCALE GENOMIC DNA]</scope>
    <source>
        <strain evidence="1 2">AF2</strain>
    </source>
</reference>
<evidence type="ECO:0000313" key="2">
    <source>
        <dbReference type="Proteomes" id="UP000031553"/>
    </source>
</evidence>
<gene>
    <name evidence="1" type="ORF">GLUCOINTEAF2_0203765</name>
</gene>
<sequence length="80" mass="8824">MCLFDLLEQRDSQRIVTGPLFPGGSETSVAQHTKVDLGKSCRSLCSMRNGRRAVFTFKFAPEEVILGICESGCAKEVELE</sequence>
<comment type="caution">
    <text evidence="1">The sequence shown here is derived from an EMBL/GenBank/DDBJ whole genome shotgun (WGS) entry which is preliminary data.</text>
</comment>
<dbReference type="Proteomes" id="UP000031553">
    <property type="component" value="Unassembled WGS sequence"/>
</dbReference>
<protein>
    <submittedName>
        <fullName evidence="1">Uncharacterized protein</fullName>
    </submittedName>
</protein>
<name>A0A0N0MH25_9PROT</name>
<accession>A0A0N0MH25</accession>
<proteinExistence type="predicted"/>
<evidence type="ECO:0000313" key="1">
    <source>
        <dbReference type="EMBL" id="KPH88604.1"/>
    </source>
</evidence>